<organism evidence="1 2">
    <name type="scientific">Marmoricola endophyticus</name>
    <dbReference type="NCBI Taxonomy" id="2040280"/>
    <lineage>
        <taxon>Bacteria</taxon>
        <taxon>Bacillati</taxon>
        <taxon>Actinomycetota</taxon>
        <taxon>Actinomycetes</taxon>
        <taxon>Propionibacteriales</taxon>
        <taxon>Nocardioidaceae</taxon>
        <taxon>Marmoricola</taxon>
    </lineage>
</organism>
<dbReference type="EMBL" id="BMKQ01000001">
    <property type="protein sequence ID" value="GGF41666.1"/>
    <property type="molecule type" value="Genomic_DNA"/>
</dbReference>
<name>A0A917BH77_9ACTN</name>
<evidence type="ECO:0000313" key="1">
    <source>
        <dbReference type="EMBL" id="GGF41666.1"/>
    </source>
</evidence>
<reference evidence="1" key="1">
    <citation type="journal article" date="2014" name="Int. J. Syst. Evol. Microbiol.">
        <title>Complete genome sequence of Corynebacterium casei LMG S-19264T (=DSM 44701T), isolated from a smear-ripened cheese.</title>
        <authorList>
            <consortium name="US DOE Joint Genome Institute (JGI-PGF)"/>
            <person name="Walter F."/>
            <person name="Albersmeier A."/>
            <person name="Kalinowski J."/>
            <person name="Ruckert C."/>
        </authorList>
    </citation>
    <scope>NUCLEOTIDE SEQUENCE</scope>
    <source>
        <strain evidence="1">CGMCC 1.16067</strain>
    </source>
</reference>
<accession>A0A917BH77</accession>
<reference evidence="1" key="2">
    <citation type="submission" date="2020-09" db="EMBL/GenBank/DDBJ databases">
        <authorList>
            <person name="Sun Q."/>
            <person name="Zhou Y."/>
        </authorList>
    </citation>
    <scope>NUCLEOTIDE SEQUENCE</scope>
    <source>
        <strain evidence="1">CGMCC 1.16067</strain>
    </source>
</reference>
<evidence type="ECO:0000313" key="2">
    <source>
        <dbReference type="Proteomes" id="UP000649179"/>
    </source>
</evidence>
<dbReference type="AlphaFoldDB" id="A0A917BH77"/>
<keyword evidence="2" id="KW-1185">Reference proteome</keyword>
<dbReference type="Proteomes" id="UP000649179">
    <property type="component" value="Unassembled WGS sequence"/>
</dbReference>
<gene>
    <name evidence="1" type="ORF">GCM10011519_14340</name>
</gene>
<proteinExistence type="predicted"/>
<sequence length="60" mass="6614">MREVSDQDPREKRAGRFEEVLIGLLGVVRARAYDVPTRLPGSPGTQPTQILLGDVGHVRC</sequence>
<comment type="caution">
    <text evidence="1">The sequence shown here is derived from an EMBL/GenBank/DDBJ whole genome shotgun (WGS) entry which is preliminary data.</text>
</comment>
<protein>
    <submittedName>
        <fullName evidence="1">Uncharacterized protein</fullName>
    </submittedName>
</protein>